<comment type="caution">
    <text evidence="2">The sequence shown here is derived from an EMBL/GenBank/DDBJ whole genome shotgun (WGS) entry which is preliminary data.</text>
</comment>
<dbReference type="InterPro" id="IPR025194">
    <property type="entry name" value="RodZ-like_C"/>
</dbReference>
<sequence length="129" mass="13498">MAMASAAAVLVTLVALGGFFLYRSLPGNSDAVVAPESGAQADAQSQSDAIDSHALHIVVVGQSSEVVVRVPGGDVLTDTEMTDGEYVSYDQEELEVTIGEPSAVEVHVNGEPLDISDEDPGYSFTVERE</sequence>
<dbReference type="Pfam" id="PF13464">
    <property type="entry name" value="RodZ_C"/>
    <property type="match status" value="1"/>
</dbReference>
<gene>
    <name evidence="2" type="ORF">EFW17_07770</name>
</gene>
<evidence type="ECO:0000313" key="2">
    <source>
        <dbReference type="EMBL" id="RNL85841.1"/>
    </source>
</evidence>
<feature type="domain" description="Cytoskeleton protein RodZ-like C-terminal" evidence="1">
    <location>
        <begin position="63"/>
        <end position="118"/>
    </location>
</feature>
<name>A0A3N0EDH0_9ACTN</name>
<protein>
    <submittedName>
        <fullName evidence="2">DUF4115 domain-containing protein</fullName>
    </submittedName>
</protein>
<proteinExistence type="predicted"/>
<dbReference type="RefSeq" id="WP_123200619.1">
    <property type="nucleotide sequence ID" value="NZ_RJMB01000005.1"/>
</dbReference>
<dbReference type="Proteomes" id="UP000269198">
    <property type="component" value="Unassembled WGS sequence"/>
</dbReference>
<evidence type="ECO:0000313" key="3">
    <source>
        <dbReference type="Proteomes" id="UP000269198"/>
    </source>
</evidence>
<keyword evidence="3" id="KW-1185">Reference proteome</keyword>
<dbReference type="EMBL" id="RJMB01000005">
    <property type="protein sequence ID" value="RNL85841.1"/>
    <property type="molecule type" value="Genomic_DNA"/>
</dbReference>
<reference evidence="2 3" key="1">
    <citation type="submission" date="2018-11" db="EMBL/GenBank/DDBJ databases">
        <title>The genome draft of YIM 96095.</title>
        <authorList>
            <person name="Tang S.-K."/>
            <person name="Chunyu W.-X."/>
            <person name="Feng Y.-Z."/>
        </authorList>
    </citation>
    <scope>NUCLEOTIDE SEQUENCE [LARGE SCALE GENOMIC DNA]</scope>
    <source>
        <strain evidence="2 3">YIM 96095</strain>
    </source>
</reference>
<evidence type="ECO:0000259" key="1">
    <source>
        <dbReference type="Pfam" id="PF13464"/>
    </source>
</evidence>
<dbReference type="OrthoDB" id="3543776at2"/>
<dbReference type="AlphaFoldDB" id="A0A3N0EDH0"/>
<organism evidence="2 3">
    <name type="scientific">Halostreptopolyspora alba</name>
    <dbReference type="NCBI Taxonomy" id="2487137"/>
    <lineage>
        <taxon>Bacteria</taxon>
        <taxon>Bacillati</taxon>
        <taxon>Actinomycetota</taxon>
        <taxon>Actinomycetes</taxon>
        <taxon>Streptosporangiales</taxon>
        <taxon>Nocardiopsidaceae</taxon>
        <taxon>Halostreptopolyspora</taxon>
    </lineage>
</organism>
<accession>A0A3N0EDH0</accession>